<evidence type="ECO:0000313" key="2">
    <source>
        <dbReference type="Proteomes" id="UP000801864"/>
    </source>
</evidence>
<dbReference type="EMBL" id="QLNT01000001">
    <property type="protein sequence ID" value="KAF3076975.1"/>
    <property type="molecule type" value="Genomic_DNA"/>
</dbReference>
<evidence type="ECO:0008006" key="3">
    <source>
        <dbReference type="Google" id="ProtNLM"/>
    </source>
</evidence>
<name>A0A9P4XQG1_9HYPO</name>
<dbReference type="AlphaFoldDB" id="A0A9P4XQG1"/>
<proteinExistence type="predicted"/>
<accession>A0A9P4XQG1</accession>
<gene>
    <name evidence="1" type="ORF">CFAM422_000147</name>
</gene>
<dbReference type="InterPro" id="IPR032675">
    <property type="entry name" value="LRR_dom_sf"/>
</dbReference>
<dbReference type="SUPFAM" id="SSF52047">
    <property type="entry name" value="RNI-like"/>
    <property type="match status" value="1"/>
</dbReference>
<dbReference type="Gene3D" id="3.80.10.10">
    <property type="entry name" value="Ribonuclease Inhibitor"/>
    <property type="match status" value="1"/>
</dbReference>
<keyword evidence="2" id="KW-1185">Reference proteome</keyword>
<dbReference type="Proteomes" id="UP000801864">
    <property type="component" value="Unassembled WGS sequence"/>
</dbReference>
<comment type="caution">
    <text evidence="1">The sequence shown here is derived from an EMBL/GenBank/DDBJ whole genome shotgun (WGS) entry which is preliminary data.</text>
</comment>
<protein>
    <recommendedName>
        <fullName evidence="3">F-box domain-containing protein</fullName>
    </recommendedName>
</protein>
<evidence type="ECO:0000313" key="1">
    <source>
        <dbReference type="EMBL" id="KAF3076975.1"/>
    </source>
</evidence>
<reference evidence="1 2" key="1">
    <citation type="submission" date="2018-06" db="EMBL/GenBank/DDBJ databases">
        <title>Genome analysis of cellulolytic fungus Trichoderma lentiforme CFAM-422.</title>
        <authorList>
            <person name="Steindorff A.S."/>
            <person name="Formighieri E.F."/>
            <person name="Midorikawa G.E.O."/>
            <person name="Tamietti M.S."/>
            <person name="Ramos E.Z."/>
            <person name="Silva A.S."/>
            <person name="Bon E.P.S."/>
            <person name="Mendes T.D."/>
            <person name="Damaso M.C.T."/>
            <person name="Favaro L.C.L."/>
        </authorList>
    </citation>
    <scope>NUCLEOTIDE SEQUENCE [LARGE SCALE GENOMIC DNA]</scope>
    <source>
        <strain evidence="1 2">CFAM-422</strain>
    </source>
</reference>
<organism evidence="1 2">
    <name type="scientific">Trichoderma lentiforme</name>
    <dbReference type="NCBI Taxonomy" id="1567552"/>
    <lineage>
        <taxon>Eukaryota</taxon>
        <taxon>Fungi</taxon>
        <taxon>Dikarya</taxon>
        <taxon>Ascomycota</taxon>
        <taxon>Pezizomycotina</taxon>
        <taxon>Sordariomycetes</taxon>
        <taxon>Hypocreomycetidae</taxon>
        <taxon>Hypocreales</taxon>
        <taxon>Hypocreaceae</taxon>
        <taxon>Trichoderma</taxon>
    </lineage>
</organism>
<sequence>MANTPATASSPAITRFDSTEKALCLPEILDLIFSFCLDANDLGTLSKAVQVNRLWFECGTEKLWTSTKATPNLLRVPGDRQQIYASKIFTISFDYTIARRYYDAFKDLEFRRLRELDIFSYGLDVREMELYCAPSLHKVKFDGLFVQISTIGCLRNCRELKSIQLRVWRGLTPQLVLDVLKHLPLLQEANLSHGPVGNTTIGAISGDLLLHLAQSKCVTNLKLPWSWSASAVEQVTIAKDDTGFTSFPVLESLHLVATAAAIEGAVPLLRNLTSLNLLLEDSDYGALWHITGLTALITLSLTFRKTIKISAAAITALSALSKLRTLIMKPKQRSSNDTPIVIETDFSNDDCEIVASHWLDLRHLSLQLVCAKLSTKGLLSLGRHCRSLDFCETSQDINLDDLFSDDCNGDALFPQLRTLHFTRTVDGRNDIPSNPGILEAVHLLECKFPMLEELHLSWGMARWRTP</sequence>